<accession>A0AAD8RMV6</accession>
<dbReference type="GO" id="GO:0031047">
    <property type="term" value="P:regulatory ncRNA-mediated gene silencing"/>
    <property type="evidence" value="ECO:0007669"/>
    <property type="project" value="InterPro"/>
</dbReference>
<dbReference type="PANTHER" id="PTHR47926">
    <property type="entry name" value="PENTATRICOPEPTIDE REPEAT-CONTAINING PROTEIN"/>
    <property type="match status" value="1"/>
</dbReference>
<dbReference type="Gene3D" id="1.25.40.10">
    <property type="entry name" value="Tetratricopeptide repeat domain"/>
    <property type="match status" value="3"/>
</dbReference>
<evidence type="ECO:0000313" key="7">
    <source>
        <dbReference type="Proteomes" id="UP001231189"/>
    </source>
</evidence>
<evidence type="ECO:0000259" key="5">
    <source>
        <dbReference type="Pfam" id="PF03468"/>
    </source>
</evidence>
<dbReference type="InterPro" id="IPR046960">
    <property type="entry name" value="PPR_At4g14850-like_plant"/>
</dbReference>
<comment type="similarity">
    <text evidence="3">Belongs to the PPR family. PCMP-E subfamily.</text>
</comment>
<dbReference type="SUPFAM" id="SSF48452">
    <property type="entry name" value="TPR-like"/>
    <property type="match status" value="1"/>
</dbReference>
<name>A0AAD8RMV6_LOLMU</name>
<dbReference type="Pfam" id="PF20431">
    <property type="entry name" value="E_motif"/>
    <property type="match status" value="1"/>
</dbReference>
<dbReference type="GO" id="GO:0003723">
    <property type="term" value="F:RNA binding"/>
    <property type="evidence" value="ECO:0007669"/>
    <property type="project" value="InterPro"/>
</dbReference>
<feature type="domain" description="XS" evidence="5">
    <location>
        <begin position="601"/>
        <end position="669"/>
    </location>
</feature>
<feature type="repeat" description="PPR" evidence="4">
    <location>
        <begin position="75"/>
        <end position="105"/>
    </location>
</feature>
<feature type="repeat" description="PPR" evidence="4">
    <location>
        <begin position="238"/>
        <end position="272"/>
    </location>
</feature>
<dbReference type="PANTHER" id="PTHR47926:SF534">
    <property type="entry name" value="PENTATRICOPEPTIDE REPEAT-CONTAINING PROTEIN"/>
    <property type="match status" value="1"/>
</dbReference>
<dbReference type="EMBL" id="JAUUTY010000005">
    <property type="protein sequence ID" value="KAK1627894.1"/>
    <property type="molecule type" value="Genomic_DNA"/>
</dbReference>
<feature type="repeat" description="PPR" evidence="4">
    <location>
        <begin position="106"/>
        <end position="140"/>
    </location>
</feature>
<protein>
    <recommendedName>
        <fullName evidence="5">XS domain-containing protein</fullName>
    </recommendedName>
</protein>
<dbReference type="PROSITE" id="PS51375">
    <property type="entry name" value="PPR"/>
    <property type="match status" value="3"/>
</dbReference>
<keyword evidence="7" id="KW-1185">Reference proteome</keyword>
<proteinExistence type="inferred from homology"/>
<gene>
    <name evidence="6" type="ORF">QYE76_002209</name>
</gene>
<dbReference type="Proteomes" id="UP001231189">
    <property type="component" value="Unassembled WGS sequence"/>
</dbReference>
<sequence>MLRSGPPPNAFTLTSLLKSLSTLRAVHEVRQAHAFLLKSALGSSVHVGAALLDSYGSLGQVHDARTVFDEIPTRNVVVGNSMVSCYVRGGQLEAAREVFDGMAERDAISWNTLMSGYLRHGDANAARALFDEMPRRNVNSWNMMIAACSGAGLWADSVGAFNQMRRMGFQPDAATMAVLMSACAQLGFMSVAKQVHGLLRKGCVEMNCHVRNSLVDMVAKCGCISEACSLFAETRPKDVVSYNVMVCALAQHGRGKDALKHFNEMIEEGLQPDAVTFLGVLSACAHAGLVDNGEHYFESMGTTYAIQKSADHYACMVDLYGRAGLIEEAHRFVKTIPVKPHAGVWGALLNACRKHCNVDVGDIAARELIRIEPLNPGNYILHANTLARSQRWDAVEDVRRLMRGNINEKNTGFSWVEVDTVVHEFLAGDSSHPTNHALQQEEVYVKAKATPPRGAVSTLKDGLPWNIPMIPSDTGIGDYREKVYMYLKFGNLVARVCTDRFKCLFYLGKKKQDYRAAKVKANHQDLANLLKTDHADAAGSLSALNGKCNTLDLDYRAAKVKANHQDLANLLKTDHADAAGSLSAQQADALINPPKPVQEQELFIWPWMDILGNVPAEQTEIGRATLMQQLADFRPPCFNVAHCIKGYTGFAVVRSEEDWIGFKDAYKSRHLGESGLESGRSTWKVHFLLSGKRRGLECQ</sequence>
<dbReference type="InterPro" id="IPR005380">
    <property type="entry name" value="XS_domain"/>
</dbReference>
<organism evidence="6 7">
    <name type="scientific">Lolium multiflorum</name>
    <name type="common">Italian ryegrass</name>
    <name type="synonym">Lolium perenne subsp. multiflorum</name>
    <dbReference type="NCBI Taxonomy" id="4521"/>
    <lineage>
        <taxon>Eukaryota</taxon>
        <taxon>Viridiplantae</taxon>
        <taxon>Streptophyta</taxon>
        <taxon>Embryophyta</taxon>
        <taxon>Tracheophyta</taxon>
        <taxon>Spermatophyta</taxon>
        <taxon>Magnoliopsida</taxon>
        <taxon>Liliopsida</taxon>
        <taxon>Poales</taxon>
        <taxon>Poaceae</taxon>
        <taxon>BOP clade</taxon>
        <taxon>Pooideae</taxon>
        <taxon>Poodae</taxon>
        <taxon>Poeae</taxon>
        <taxon>Poeae Chloroplast Group 2 (Poeae type)</taxon>
        <taxon>Loliodinae</taxon>
        <taxon>Loliinae</taxon>
        <taxon>Lolium</taxon>
    </lineage>
</organism>
<keyword evidence="2" id="KW-0809">Transit peptide</keyword>
<evidence type="ECO:0000256" key="4">
    <source>
        <dbReference type="PROSITE-ProRule" id="PRU00708"/>
    </source>
</evidence>
<dbReference type="InterPro" id="IPR038588">
    <property type="entry name" value="XS_domain_sf"/>
</dbReference>
<evidence type="ECO:0000256" key="3">
    <source>
        <dbReference type="ARBA" id="ARBA00061659"/>
    </source>
</evidence>
<dbReference type="Pfam" id="PF01535">
    <property type="entry name" value="PPR"/>
    <property type="match status" value="3"/>
</dbReference>
<dbReference type="InterPro" id="IPR046848">
    <property type="entry name" value="E_motif"/>
</dbReference>
<comment type="caution">
    <text evidence="6">The sequence shown here is derived from an EMBL/GenBank/DDBJ whole genome shotgun (WGS) entry which is preliminary data.</text>
</comment>
<evidence type="ECO:0000256" key="2">
    <source>
        <dbReference type="ARBA" id="ARBA00022946"/>
    </source>
</evidence>
<dbReference type="Pfam" id="PF03468">
    <property type="entry name" value="XS"/>
    <property type="match status" value="1"/>
</dbReference>
<dbReference type="AlphaFoldDB" id="A0AAD8RMV6"/>
<dbReference type="InterPro" id="IPR011990">
    <property type="entry name" value="TPR-like_helical_dom_sf"/>
</dbReference>
<dbReference type="InterPro" id="IPR002885">
    <property type="entry name" value="PPR_rpt"/>
</dbReference>
<dbReference type="FunFam" id="1.25.40.10:FF:000334">
    <property type="entry name" value="Pentatricopeptide repeat-containing protein"/>
    <property type="match status" value="1"/>
</dbReference>
<dbReference type="Gene3D" id="3.30.70.2890">
    <property type="entry name" value="XS domain"/>
    <property type="match status" value="1"/>
</dbReference>
<keyword evidence="1" id="KW-0677">Repeat</keyword>
<dbReference type="NCBIfam" id="TIGR00756">
    <property type="entry name" value="PPR"/>
    <property type="match status" value="4"/>
</dbReference>
<reference evidence="6" key="1">
    <citation type="submission" date="2023-07" db="EMBL/GenBank/DDBJ databases">
        <title>A chromosome-level genome assembly of Lolium multiflorum.</title>
        <authorList>
            <person name="Chen Y."/>
            <person name="Copetti D."/>
            <person name="Kolliker R."/>
            <person name="Studer B."/>
        </authorList>
    </citation>
    <scope>NUCLEOTIDE SEQUENCE</scope>
    <source>
        <strain evidence="6">02402/16</strain>
        <tissue evidence="6">Leaf</tissue>
    </source>
</reference>
<evidence type="ECO:0000313" key="6">
    <source>
        <dbReference type="EMBL" id="KAK1627894.1"/>
    </source>
</evidence>
<evidence type="ECO:0000256" key="1">
    <source>
        <dbReference type="ARBA" id="ARBA00022737"/>
    </source>
</evidence>
<dbReference type="Pfam" id="PF13041">
    <property type="entry name" value="PPR_2"/>
    <property type="match status" value="2"/>
</dbReference>
<dbReference type="GO" id="GO:0009451">
    <property type="term" value="P:RNA modification"/>
    <property type="evidence" value="ECO:0007669"/>
    <property type="project" value="InterPro"/>
</dbReference>